<keyword evidence="5" id="KW-1185">Reference proteome</keyword>
<feature type="region of interest" description="Disordered" evidence="1">
    <location>
        <begin position="1"/>
        <end position="30"/>
    </location>
</feature>
<dbReference type="Pfam" id="PF00583">
    <property type="entry name" value="Acetyltransf_1"/>
    <property type="match status" value="1"/>
</dbReference>
<dbReference type="Proteomes" id="UP001174936">
    <property type="component" value="Unassembled WGS sequence"/>
</dbReference>
<dbReference type="EMBL" id="JAULSV010000006">
    <property type="protein sequence ID" value="KAK0641581.1"/>
    <property type="molecule type" value="Genomic_DNA"/>
</dbReference>
<keyword evidence="2" id="KW-0812">Transmembrane</keyword>
<dbReference type="GO" id="GO:0016747">
    <property type="term" value="F:acyltransferase activity, transferring groups other than amino-acyl groups"/>
    <property type="evidence" value="ECO:0007669"/>
    <property type="project" value="InterPro"/>
</dbReference>
<feature type="domain" description="N-acetyltransferase" evidence="3">
    <location>
        <begin position="220"/>
        <end position="313"/>
    </location>
</feature>
<reference evidence="4" key="1">
    <citation type="submission" date="2023-06" db="EMBL/GenBank/DDBJ databases">
        <title>Genome-scale phylogeny and comparative genomics of the fungal order Sordariales.</title>
        <authorList>
            <consortium name="Lawrence Berkeley National Laboratory"/>
            <person name="Hensen N."/>
            <person name="Bonometti L."/>
            <person name="Westerberg I."/>
            <person name="Brannstrom I.O."/>
            <person name="Guillou S."/>
            <person name="Cros-Aarteil S."/>
            <person name="Calhoun S."/>
            <person name="Haridas S."/>
            <person name="Kuo A."/>
            <person name="Mondo S."/>
            <person name="Pangilinan J."/>
            <person name="Riley R."/>
            <person name="Labutti K."/>
            <person name="Andreopoulos B."/>
            <person name="Lipzen A."/>
            <person name="Chen C."/>
            <person name="Yanf M."/>
            <person name="Daum C."/>
            <person name="Ng V."/>
            <person name="Clum A."/>
            <person name="Steindorff A."/>
            <person name="Ohm R."/>
            <person name="Martin F."/>
            <person name="Silar P."/>
            <person name="Natvig D."/>
            <person name="Lalanne C."/>
            <person name="Gautier V."/>
            <person name="Ament-Velasquez S.L."/>
            <person name="Kruys A."/>
            <person name="Hutchinson M.I."/>
            <person name="Powell A.J."/>
            <person name="Barry K."/>
            <person name="Miller A.N."/>
            <person name="Grigoriev I.V."/>
            <person name="Debuchy R."/>
            <person name="Gladieux P."/>
            <person name="Thoren M.H."/>
            <person name="Johannesson H."/>
        </authorList>
    </citation>
    <scope>NUCLEOTIDE SEQUENCE</scope>
    <source>
        <strain evidence="4">SMH2532-1</strain>
    </source>
</reference>
<evidence type="ECO:0000256" key="1">
    <source>
        <dbReference type="SAM" id="MobiDB-lite"/>
    </source>
</evidence>
<comment type="caution">
    <text evidence="4">The sequence shown here is derived from an EMBL/GenBank/DDBJ whole genome shotgun (WGS) entry which is preliminary data.</text>
</comment>
<feature type="non-terminal residue" evidence="4">
    <location>
        <position position="1"/>
    </location>
</feature>
<feature type="transmembrane region" description="Helical" evidence="2">
    <location>
        <begin position="163"/>
        <end position="181"/>
    </location>
</feature>
<feature type="transmembrane region" description="Helical" evidence="2">
    <location>
        <begin position="193"/>
        <end position="214"/>
    </location>
</feature>
<evidence type="ECO:0000313" key="4">
    <source>
        <dbReference type="EMBL" id="KAK0641581.1"/>
    </source>
</evidence>
<organism evidence="4 5">
    <name type="scientific">Cercophora newfieldiana</name>
    <dbReference type="NCBI Taxonomy" id="92897"/>
    <lineage>
        <taxon>Eukaryota</taxon>
        <taxon>Fungi</taxon>
        <taxon>Dikarya</taxon>
        <taxon>Ascomycota</taxon>
        <taxon>Pezizomycotina</taxon>
        <taxon>Sordariomycetes</taxon>
        <taxon>Sordariomycetidae</taxon>
        <taxon>Sordariales</taxon>
        <taxon>Lasiosphaeriaceae</taxon>
        <taxon>Cercophora</taxon>
    </lineage>
</organism>
<proteinExistence type="predicted"/>
<feature type="region of interest" description="Disordered" evidence="1">
    <location>
        <begin position="98"/>
        <end position="120"/>
    </location>
</feature>
<evidence type="ECO:0000313" key="5">
    <source>
        <dbReference type="Proteomes" id="UP001174936"/>
    </source>
</evidence>
<keyword evidence="2" id="KW-0472">Membrane</keyword>
<dbReference type="AlphaFoldDB" id="A0AA39XWL1"/>
<protein>
    <recommendedName>
        <fullName evidence="3">N-acetyltransferase domain-containing protein</fullName>
    </recommendedName>
</protein>
<sequence>LSNSRRTAAVQCRRAPVSPPQYYRSPTSHWQRSNDMDLSPHMGAGAVTELDLSSGCHPISIVDKINAMPALKTSTAFFLHLRANLVLPHSAMSSNVSTPYLEPHTSQTLPSPSPLATNPPLAPLDDIPPLSLDVLTTRDDKASALKLVADSIAQQRQQAASSLATQPILLCFLAASLALVYRHTCSSPTPGLGTALILASGLITTYLLAIRYLASGYLKAAESLTWDWLVDEHGDEDLIIGTRFGGELIGALVLHIEPNISFGGGGKKKKGSISMKGGKGVIRAWTTKLKYRGRGVGGDMLKEAVRITQQRCGKDITMGFAMNHANSSKVLPEALNGVFRKGEMRAARALEGVVGSKGERKR</sequence>
<evidence type="ECO:0000259" key="3">
    <source>
        <dbReference type="Pfam" id="PF00583"/>
    </source>
</evidence>
<feature type="compositionally biased region" description="Polar residues" evidence="1">
    <location>
        <begin position="98"/>
        <end position="116"/>
    </location>
</feature>
<name>A0AA39XWL1_9PEZI</name>
<evidence type="ECO:0000256" key="2">
    <source>
        <dbReference type="SAM" id="Phobius"/>
    </source>
</evidence>
<keyword evidence="2" id="KW-1133">Transmembrane helix</keyword>
<accession>A0AA39XWL1</accession>
<gene>
    <name evidence="4" type="ORF">B0T16DRAFT_334161</name>
</gene>
<dbReference type="InterPro" id="IPR000182">
    <property type="entry name" value="GNAT_dom"/>
</dbReference>